<evidence type="ECO:0000313" key="2">
    <source>
        <dbReference type="Proteomes" id="UP000468707"/>
    </source>
</evidence>
<gene>
    <name evidence="1" type="ORF">GTK07_04910</name>
</gene>
<reference evidence="1 2" key="1">
    <citation type="submission" date="2020-01" db="EMBL/GenBank/DDBJ databases">
        <title>Muricauda sediminis sp.nov. 40Bstr401.</title>
        <authorList>
            <person name="Xue Z."/>
            <person name="Zhu S."/>
            <person name="Ren N."/>
            <person name="Chen T."/>
            <person name="Chen X."/>
            <person name="Chen J."/>
            <person name="Yang J."/>
        </authorList>
    </citation>
    <scope>NUCLEOTIDE SEQUENCE [LARGE SCALE GENOMIC DNA]</scope>
    <source>
        <strain evidence="1 2">40Bstr401</strain>
    </source>
</reference>
<name>A0A6I5KSL9_9FLAO</name>
<dbReference type="RefSeq" id="WP_163633648.1">
    <property type="nucleotide sequence ID" value="NZ_JAAAMI010000002.1"/>
</dbReference>
<proteinExistence type="predicted"/>
<accession>A0A6I5KSL9</accession>
<sequence>MYKHTISRLPIKEKIAYCERLIESLRFQLAHSCPKKDLDHFKILLSAAQSELSNLISDR</sequence>
<evidence type="ECO:0000313" key="1">
    <source>
        <dbReference type="EMBL" id="NDV42659.1"/>
    </source>
</evidence>
<keyword evidence="2" id="KW-1185">Reference proteome</keyword>
<organism evidence="1 2">
    <name type="scientific">Flagellimonas sediminis</name>
    <dbReference type="NCBI Taxonomy" id="2696468"/>
    <lineage>
        <taxon>Bacteria</taxon>
        <taxon>Pseudomonadati</taxon>
        <taxon>Bacteroidota</taxon>
        <taxon>Flavobacteriia</taxon>
        <taxon>Flavobacteriales</taxon>
        <taxon>Flavobacteriaceae</taxon>
        <taxon>Flagellimonas</taxon>
    </lineage>
</organism>
<comment type="caution">
    <text evidence="1">The sequence shown here is derived from an EMBL/GenBank/DDBJ whole genome shotgun (WGS) entry which is preliminary data.</text>
</comment>
<dbReference type="EMBL" id="JAAAMI010000002">
    <property type="protein sequence ID" value="NDV42659.1"/>
    <property type="molecule type" value="Genomic_DNA"/>
</dbReference>
<dbReference type="AlphaFoldDB" id="A0A6I5KSL9"/>
<dbReference type="Proteomes" id="UP000468707">
    <property type="component" value="Unassembled WGS sequence"/>
</dbReference>
<protein>
    <submittedName>
        <fullName evidence="1">Uncharacterized protein</fullName>
    </submittedName>
</protein>